<feature type="transmembrane region" description="Helical" evidence="6">
    <location>
        <begin position="71"/>
        <end position="94"/>
    </location>
</feature>
<evidence type="ECO:0000313" key="9">
    <source>
        <dbReference type="Proteomes" id="UP001369815"/>
    </source>
</evidence>
<dbReference type="PROSITE" id="PS50181">
    <property type="entry name" value="FBOX"/>
    <property type="match status" value="1"/>
</dbReference>
<dbReference type="GO" id="GO:0016020">
    <property type="term" value="C:membrane"/>
    <property type="evidence" value="ECO:0007669"/>
    <property type="project" value="UniProtKB-SubCell"/>
</dbReference>
<feature type="transmembrane region" description="Helical" evidence="6">
    <location>
        <begin position="21"/>
        <end position="51"/>
    </location>
</feature>
<keyword evidence="2" id="KW-0813">Transport</keyword>
<evidence type="ECO:0000256" key="3">
    <source>
        <dbReference type="ARBA" id="ARBA00022692"/>
    </source>
</evidence>
<comment type="subcellular location">
    <subcellularLocation>
        <location evidence="1">Membrane</location>
        <topology evidence="1">Multi-pass membrane protein</topology>
    </subcellularLocation>
</comment>
<dbReference type="Proteomes" id="UP001369815">
    <property type="component" value="Unassembled WGS sequence"/>
</dbReference>
<dbReference type="PANTHER" id="PTHR19241">
    <property type="entry name" value="ATP-BINDING CASSETTE TRANSPORTER"/>
    <property type="match status" value="1"/>
</dbReference>
<proteinExistence type="predicted"/>
<name>A0AAX6MDC2_9PEZI</name>
<accession>A0AAX6MDC2</accession>
<feature type="transmembrane region" description="Helical" evidence="6">
    <location>
        <begin position="106"/>
        <end position="131"/>
    </location>
</feature>
<evidence type="ECO:0000259" key="7">
    <source>
        <dbReference type="PROSITE" id="PS50181"/>
    </source>
</evidence>
<sequence>MERFYNSRTLYENRERQSRTYSWLVFLISNVIVELVSQTVISVIAYVSWYYPIGLWRNAIAQDELNSRSGLIFLLIWSMLVLFQTLSQMLMTIMPNIPTGINNGNLLFMLSLIFAGVLVPPSALQNFWIFMYRATPLSYYMSAIMSTGLSGANITCSDKDILQLDPAPGQACGSYSCRSIEEFRWSNPFWSMPITSVSCLLCGARVEDVSHPIPWLQSFRVGQYPNSPKSTQLNLLAHLVYTILENWDEARLSGVGQRRQFEDVIPLDKSVDADIPGIDYESPEIEIRLVATQFGGKYPPNPPLIPQPAWGYEGLFGFPKNVDLFCPGEEPELSLANPKANVYTCDPLNIPELHRILTDSIELSAPHDKCACPNVSANYRSGSDPLNNLPTEILHMILIWMDSKDVANLRLASRVCASLILPEIFWRSRFWEEREFEYVFEENTTGSADGDWRQFFHKVQSLAALPHMANRKRVWFLARHLSSLIDRRQSYNSCNGVKIRTLFEPDGVLDSAHWVTAGPTLFRPTEAFRAGARSLYDRKITPKTPSKRIYVSTMRIKNKIYVTGIRFVYDDDQCTLFGYCKTGDGITPTWEKLQQPATLVGFHVAFDSKGIRGIRFLSVSGELSGWIGDREDLSQRILVLPTHLPPQDLRGGFDALKLVSLSISGGEDTPTDGRSSILLGQIPDAELSSSEVYHMDLKSSLGERITGLEAFYEDPAFIFGLKFYTNRGRAIEFPPDCTDQLPRDEYFSDVLKPEDGNIVGIYAVLPSQSMKRFYYPRKLENVRFNSDMDIAVAWDSTRPR</sequence>
<organism evidence="8 9">
    <name type="scientific">Daldinia eschscholtzii</name>
    <dbReference type="NCBI Taxonomy" id="292717"/>
    <lineage>
        <taxon>Eukaryota</taxon>
        <taxon>Fungi</taxon>
        <taxon>Dikarya</taxon>
        <taxon>Ascomycota</taxon>
        <taxon>Pezizomycotina</taxon>
        <taxon>Sordariomycetes</taxon>
        <taxon>Xylariomycetidae</taxon>
        <taxon>Xylariales</taxon>
        <taxon>Hypoxylaceae</taxon>
        <taxon>Daldinia</taxon>
    </lineage>
</organism>
<evidence type="ECO:0000256" key="5">
    <source>
        <dbReference type="ARBA" id="ARBA00023136"/>
    </source>
</evidence>
<gene>
    <name evidence="8" type="ORF">Daesc_007159</name>
</gene>
<dbReference type="GO" id="GO:0140359">
    <property type="term" value="F:ABC-type transporter activity"/>
    <property type="evidence" value="ECO:0007669"/>
    <property type="project" value="InterPro"/>
</dbReference>
<keyword evidence="5 6" id="KW-0472">Membrane</keyword>
<dbReference type="Pfam" id="PF00646">
    <property type="entry name" value="F-box"/>
    <property type="match status" value="1"/>
</dbReference>
<dbReference type="InterPro" id="IPR001810">
    <property type="entry name" value="F-box_dom"/>
</dbReference>
<dbReference type="Gene3D" id="1.20.1280.50">
    <property type="match status" value="1"/>
</dbReference>
<dbReference type="AlphaFoldDB" id="A0AAX6MDC2"/>
<evidence type="ECO:0000256" key="4">
    <source>
        <dbReference type="ARBA" id="ARBA00022989"/>
    </source>
</evidence>
<dbReference type="InterPro" id="IPR013525">
    <property type="entry name" value="ABC2_TM"/>
</dbReference>
<evidence type="ECO:0000256" key="1">
    <source>
        <dbReference type="ARBA" id="ARBA00004141"/>
    </source>
</evidence>
<dbReference type="SUPFAM" id="SSF81383">
    <property type="entry name" value="F-box domain"/>
    <property type="match status" value="1"/>
</dbReference>
<dbReference type="Pfam" id="PF01061">
    <property type="entry name" value="ABC2_membrane"/>
    <property type="match status" value="1"/>
</dbReference>
<dbReference type="InterPro" id="IPR036047">
    <property type="entry name" value="F-box-like_dom_sf"/>
</dbReference>
<keyword evidence="4 6" id="KW-1133">Transmembrane helix</keyword>
<evidence type="ECO:0000256" key="2">
    <source>
        <dbReference type="ARBA" id="ARBA00022448"/>
    </source>
</evidence>
<feature type="domain" description="F-box" evidence="7">
    <location>
        <begin position="383"/>
        <end position="429"/>
    </location>
</feature>
<evidence type="ECO:0000256" key="6">
    <source>
        <dbReference type="SAM" id="Phobius"/>
    </source>
</evidence>
<comment type="caution">
    <text evidence="8">The sequence shown here is derived from an EMBL/GenBank/DDBJ whole genome shotgun (WGS) entry which is preliminary data.</text>
</comment>
<dbReference type="InterPro" id="IPR056021">
    <property type="entry name" value="DUF7600"/>
</dbReference>
<keyword evidence="9" id="KW-1185">Reference proteome</keyword>
<dbReference type="EMBL" id="JBANMG010000007">
    <property type="protein sequence ID" value="KAK6950635.1"/>
    <property type="molecule type" value="Genomic_DNA"/>
</dbReference>
<keyword evidence="3 6" id="KW-0812">Transmembrane</keyword>
<protein>
    <recommendedName>
        <fullName evidence="7">F-box domain-containing protein</fullName>
    </recommendedName>
</protein>
<reference evidence="8 9" key="1">
    <citation type="journal article" date="2024" name="Front Chem Biol">
        <title>Unveiling the potential of Daldinia eschscholtzii MFLUCC 19-0629 through bioactivity and bioinformatics studies for enhanced sustainable agriculture production.</title>
        <authorList>
            <person name="Brooks S."/>
            <person name="Weaver J.A."/>
            <person name="Klomchit A."/>
            <person name="Alharthi S.A."/>
            <person name="Onlamun T."/>
            <person name="Nurani R."/>
            <person name="Vong T.K."/>
            <person name="Alberti F."/>
            <person name="Greco C."/>
        </authorList>
    </citation>
    <scope>NUCLEOTIDE SEQUENCE [LARGE SCALE GENOMIC DNA]</scope>
    <source>
        <strain evidence="8">MFLUCC 19-0629</strain>
    </source>
</reference>
<evidence type="ECO:0000313" key="8">
    <source>
        <dbReference type="EMBL" id="KAK6950635.1"/>
    </source>
</evidence>
<dbReference type="Pfam" id="PF24539">
    <property type="entry name" value="DUF7600"/>
    <property type="match status" value="1"/>
</dbReference>